<evidence type="ECO:0000313" key="2">
    <source>
        <dbReference type="EMBL" id="MED6211117.1"/>
    </source>
</evidence>
<accession>A0ABU6YMX3</accession>
<feature type="region of interest" description="Disordered" evidence="1">
    <location>
        <begin position="16"/>
        <end position="67"/>
    </location>
</feature>
<name>A0ABU6YMX3_9FABA</name>
<protein>
    <submittedName>
        <fullName evidence="2">Uncharacterized protein</fullName>
    </submittedName>
</protein>
<keyword evidence="3" id="KW-1185">Reference proteome</keyword>
<feature type="compositionally biased region" description="Polar residues" evidence="1">
    <location>
        <begin position="38"/>
        <end position="48"/>
    </location>
</feature>
<organism evidence="2 3">
    <name type="scientific">Stylosanthes scabra</name>
    <dbReference type="NCBI Taxonomy" id="79078"/>
    <lineage>
        <taxon>Eukaryota</taxon>
        <taxon>Viridiplantae</taxon>
        <taxon>Streptophyta</taxon>
        <taxon>Embryophyta</taxon>
        <taxon>Tracheophyta</taxon>
        <taxon>Spermatophyta</taxon>
        <taxon>Magnoliopsida</taxon>
        <taxon>eudicotyledons</taxon>
        <taxon>Gunneridae</taxon>
        <taxon>Pentapetalae</taxon>
        <taxon>rosids</taxon>
        <taxon>fabids</taxon>
        <taxon>Fabales</taxon>
        <taxon>Fabaceae</taxon>
        <taxon>Papilionoideae</taxon>
        <taxon>50 kb inversion clade</taxon>
        <taxon>dalbergioids sensu lato</taxon>
        <taxon>Dalbergieae</taxon>
        <taxon>Pterocarpus clade</taxon>
        <taxon>Stylosanthes</taxon>
    </lineage>
</organism>
<feature type="region of interest" description="Disordered" evidence="1">
    <location>
        <begin position="85"/>
        <end position="108"/>
    </location>
</feature>
<reference evidence="2 3" key="1">
    <citation type="journal article" date="2023" name="Plants (Basel)">
        <title>Bridging the Gap: Combining Genomics and Transcriptomics Approaches to Understand Stylosanthes scabra, an Orphan Legume from the Brazilian Caatinga.</title>
        <authorList>
            <person name="Ferreira-Neto J.R.C."/>
            <person name="da Silva M.D."/>
            <person name="Binneck E."/>
            <person name="de Melo N.F."/>
            <person name="da Silva R.H."/>
            <person name="de Melo A.L.T.M."/>
            <person name="Pandolfi V."/>
            <person name="Bustamante F.O."/>
            <person name="Brasileiro-Vidal A.C."/>
            <person name="Benko-Iseppon A.M."/>
        </authorList>
    </citation>
    <scope>NUCLEOTIDE SEQUENCE [LARGE SCALE GENOMIC DNA]</scope>
    <source>
        <tissue evidence="2">Leaves</tissue>
    </source>
</reference>
<feature type="compositionally biased region" description="Polar residues" evidence="1">
    <location>
        <begin position="58"/>
        <end position="67"/>
    </location>
</feature>
<comment type="caution">
    <text evidence="2">The sequence shown here is derived from an EMBL/GenBank/DDBJ whole genome shotgun (WGS) entry which is preliminary data.</text>
</comment>
<evidence type="ECO:0000256" key="1">
    <source>
        <dbReference type="SAM" id="MobiDB-lite"/>
    </source>
</evidence>
<gene>
    <name evidence="2" type="ORF">PIB30_070481</name>
</gene>
<dbReference type="EMBL" id="JASCZI010242450">
    <property type="protein sequence ID" value="MED6211117.1"/>
    <property type="molecule type" value="Genomic_DNA"/>
</dbReference>
<dbReference type="Proteomes" id="UP001341840">
    <property type="component" value="Unassembled WGS sequence"/>
</dbReference>
<evidence type="ECO:0000313" key="3">
    <source>
        <dbReference type="Proteomes" id="UP001341840"/>
    </source>
</evidence>
<proteinExistence type="predicted"/>
<sequence>MKGFCMRFVGLAKAKKNKKKISKPGVRVKPPKKKPQTDEIQISQNTPTAEEYGYGSQHMGQGVNSQPSIIIDLQAPQRMKQTIIRPQTPPTTTPSAGNSAAVPPITHGTQIPISNGLRVISTETMATTSSETAVRLFSTCPHLGLSLLGINEKMY</sequence>